<dbReference type="InterPro" id="IPR012338">
    <property type="entry name" value="Beta-lactam/transpept-like"/>
</dbReference>
<evidence type="ECO:0000256" key="8">
    <source>
        <dbReference type="ARBA" id="ARBA00022801"/>
    </source>
</evidence>
<dbReference type="SUPFAM" id="SSF53955">
    <property type="entry name" value="Lysozyme-like"/>
    <property type="match status" value="1"/>
</dbReference>
<keyword evidence="5" id="KW-0645">Protease</keyword>
<dbReference type="InterPro" id="IPR009647">
    <property type="entry name" value="PBP_C"/>
</dbReference>
<evidence type="ECO:0000256" key="13">
    <source>
        <dbReference type="SAM" id="SignalP"/>
    </source>
</evidence>
<protein>
    <recommendedName>
        <fullName evidence="10">peptidoglycan glycosyltransferase</fullName>
        <ecNumber evidence="10">2.4.99.28</ecNumber>
    </recommendedName>
</protein>
<feature type="region of interest" description="Disordered" evidence="12">
    <location>
        <begin position="463"/>
        <end position="483"/>
    </location>
</feature>
<dbReference type="InterPro" id="IPR036950">
    <property type="entry name" value="PBP_transglycosylase"/>
</dbReference>
<evidence type="ECO:0000313" key="17">
    <source>
        <dbReference type="EMBL" id="MDC8773878.1"/>
    </source>
</evidence>
<evidence type="ECO:0000256" key="6">
    <source>
        <dbReference type="ARBA" id="ARBA00022676"/>
    </source>
</evidence>
<evidence type="ECO:0000256" key="9">
    <source>
        <dbReference type="ARBA" id="ARBA00023268"/>
    </source>
</evidence>
<feature type="signal peptide" evidence="13">
    <location>
        <begin position="1"/>
        <end position="21"/>
    </location>
</feature>
<evidence type="ECO:0000256" key="5">
    <source>
        <dbReference type="ARBA" id="ARBA00022670"/>
    </source>
</evidence>
<dbReference type="InterPro" id="IPR023346">
    <property type="entry name" value="Lysozyme-like_dom_sf"/>
</dbReference>
<evidence type="ECO:0000256" key="2">
    <source>
        <dbReference type="ARBA" id="ARBA00007090"/>
    </source>
</evidence>
<dbReference type="Pfam" id="PF06832">
    <property type="entry name" value="BiPBP_C"/>
    <property type="match status" value="1"/>
</dbReference>
<dbReference type="Gene3D" id="1.10.3810.10">
    <property type="entry name" value="Biosynthetic peptidoglycan transglycosylase-like"/>
    <property type="match status" value="1"/>
</dbReference>
<evidence type="ECO:0000256" key="4">
    <source>
        <dbReference type="ARBA" id="ARBA00022645"/>
    </source>
</evidence>
<evidence type="ECO:0000256" key="10">
    <source>
        <dbReference type="ARBA" id="ARBA00044770"/>
    </source>
</evidence>
<reference evidence="17 18" key="1">
    <citation type="submission" date="2022-10" db="EMBL/GenBank/DDBJ databases">
        <title>Paucibacter sp. hw1 Genome sequencing.</title>
        <authorList>
            <person name="Park S."/>
        </authorList>
    </citation>
    <scope>NUCLEOTIDE SEQUENCE [LARGE SCALE GENOMIC DNA]</scope>
    <source>
        <strain evidence="18">hw1</strain>
    </source>
</reference>
<dbReference type="InterPro" id="IPR001460">
    <property type="entry name" value="PCN-bd_Tpept"/>
</dbReference>
<feature type="domain" description="Glycosyl transferase family 51" evidence="15">
    <location>
        <begin position="46"/>
        <end position="219"/>
    </location>
</feature>
<dbReference type="EC" id="2.4.99.28" evidence="10"/>
<dbReference type="InterPro" id="IPR001264">
    <property type="entry name" value="Glyco_trans_51"/>
</dbReference>
<evidence type="ECO:0000259" key="14">
    <source>
        <dbReference type="Pfam" id="PF00905"/>
    </source>
</evidence>
<dbReference type="PANTHER" id="PTHR32282">
    <property type="entry name" value="BINDING PROTEIN TRANSPEPTIDASE, PUTATIVE-RELATED"/>
    <property type="match status" value="1"/>
</dbReference>
<sequence>MIRRWVCGLSLSLGLAMPAWAQASFEQARAAHRVSDFTLLAANGEALQTLRLDHQRRALAWVALEEVSPALLQALLLGEDKRFYEHSGVDWSAVARSAWGNLWNTRTSGASTLTMQLAGLIDAGLARPAAGRSLSQKLGQVVLAGQLERSWSKAQILEAYLNSVPFRGEVVGINALAQTLFAKHPSGLNAEEAALAAAMLRAPNAAPALLAQRACGLLQLMGRSADSQCEALKGDTEALLARRPAMLLGEQLAPHFARQFLRADGPALQRSSLDAGLQRYAMSLLKQQLAELSGRNVEDGALLVLDNASGQVLAWVGSSGALSSAAQVDGVLARRQPGSTLKPFIYQLALEKRLITSSSLLDDSPTQISTPAGLYLPQNYDREFKGFVSARSALGNSLNVPAVRLTAMLGAEALFDRFNALGLALPETSGFYGLSLALGSSDVSLLALSNAYRSMANGGQYSPVPLNQRAGSTSSSPNRNAAPRRVSTAAASFITADILADNSARARTFGFDSVLASAGFAAVKTGTSKDMRDNWCLGFTSRYTIGVWVGNASGEAMHGVSGVSGAAPVWAKLAGYLHRAQPSRAPQAPIGLVQQRVEFEAEREPARPEWFIRGTEQARMRATAQQRSNQGLGISNPLNGSIYALDPDIPPAAQKIRFEGQAGRWELNGKFLGRGSHLAWAPQPGQHVLRLLDEQGRVLQQLRFEVRGASFKAAGL</sequence>
<proteinExistence type="inferred from homology"/>
<comment type="similarity">
    <text evidence="3">In the N-terminal section; belongs to the glycosyltransferase 51 family.</text>
</comment>
<comment type="pathway">
    <text evidence="1">Cell wall biogenesis; peptidoglycan biosynthesis.</text>
</comment>
<keyword evidence="13" id="KW-0732">Signal</keyword>
<keyword evidence="6" id="KW-0328">Glycosyltransferase</keyword>
<feature type="chain" id="PRO_5045800687" description="peptidoglycan glycosyltransferase" evidence="13">
    <location>
        <begin position="22"/>
        <end position="716"/>
    </location>
</feature>
<evidence type="ECO:0000259" key="15">
    <source>
        <dbReference type="Pfam" id="PF00912"/>
    </source>
</evidence>
<dbReference type="NCBIfam" id="TIGR02073">
    <property type="entry name" value="PBP_1c"/>
    <property type="match status" value="1"/>
</dbReference>
<dbReference type="Pfam" id="PF00905">
    <property type="entry name" value="Transpeptidase"/>
    <property type="match status" value="1"/>
</dbReference>
<dbReference type="EMBL" id="JAQQXT010000015">
    <property type="protein sequence ID" value="MDC8773878.1"/>
    <property type="molecule type" value="Genomic_DNA"/>
</dbReference>
<dbReference type="RefSeq" id="WP_273601971.1">
    <property type="nucleotide sequence ID" value="NZ_JAQQXT010000015.1"/>
</dbReference>
<dbReference type="SUPFAM" id="SSF56601">
    <property type="entry name" value="beta-lactamase/transpeptidase-like"/>
    <property type="match status" value="1"/>
</dbReference>
<evidence type="ECO:0000256" key="7">
    <source>
        <dbReference type="ARBA" id="ARBA00022679"/>
    </source>
</evidence>
<feature type="domain" description="Penicillin-binding C-terminal" evidence="16">
    <location>
        <begin position="623"/>
        <end position="704"/>
    </location>
</feature>
<name>A0ABT5KIW0_9BURK</name>
<keyword evidence="4" id="KW-0121">Carboxypeptidase</keyword>
<dbReference type="Proteomes" id="UP001221189">
    <property type="component" value="Unassembled WGS sequence"/>
</dbReference>
<keyword evidence="7" id="KW-0808">Transferase</keyword>
<evidence type="ECO:0000313" key="18">
    <source>
        <dbReference type="Proteomes" id="UP001221189"/>
    </source>
</evidence>
<comment type="similarity">
    <text evidence="2">In the C-terminal section; belongs to the transpeptidase family.</text>
</comment>
<comment type="catalytic activity">
    <reaction evidence="11">
        <text>[GlcNAc-(1-&gt;4)-Mur2Ac(oyl-L-Ala-gamma-D-Glu-L-Lys-D-Ala-D-Ala)](n)-di-trans,octa-cis-undecaprenyl diphosphate + beta-D-GlcNAc-(1-&gt;4)-Mur2Ac(oyl-L-Ala-gamma-D-Glu-L-Lys-D-Ala-D-Ala)-di-trans,octa-cis-undecaprenyl diphosphate = [GlcNAc-(1-&gt;4)-Mur2Ac(oyl-L-Ala-gamma-D-Glu-L-Lys-D-Ala-D-Ala)](n+1)-di-trans,octa-cis-undecaprenyl diphosphate + di-trans,octa-cis-undecaprenyl diphosphate + H(+)</text>
        <dbReference type="Rhea" id="RHEA:23708"/>
        <dbReference type="Rhea" id="RHEA-COMP:9602"/>
        <dbReference type="Rhea" id="RHEA-COMP:9603"/>
        <dbReference type="ChEBI" id="CHEBI:15378"/>
        <dbReference type="ChEBI" id="CHEBI:58405"/>
        <dbReference type="ChEBI" id="CHEBI:60033"/>
        <dbReference type="ChEBI" id="CHEBI:78435"/>
        <dbReference type="EC" id="2.4.99.28"/>
    </reaction>
</comment>
<dbReference type="InterPro" id="IPR011815">
    <property type="entry name" value="PBP_1c"/>
</dbReference>
<dbReference type="Gene3D" id="3.40.710.10">
    <property type="entry name" value="DD-peptidase/beta-lactamase superfamily"/>
    <property type="match status" value="1"/>
</dbReference>
<keyword evidence="18" id="KW-1185">Reference proteome</keyword>
<feature type="domain" description="Penicillin-binding protein transpeptidase" evidence="14">
    <location>
        <begin position="300"/>
        <end position="533"/>
    </location>
</feature>
<evidence type="ECO:0000256" key="1">
    <source>
        <dbReference type="ARBA" id="ARBA00004752"/>
    </source>
</evidence>
<comment type="caution">
    <text evidence="17">The sequence shown here is derived from an EMBL/GenBank/DDBJ whole genome shotgun (WGS) entry which is preliminary data.</text>
</comment>
<accession>A0ABT5KIW0</accession>
<organism evidence="17 18">
    <name type="scientific">Roseateles albus</name>
    <dbReference type="NCBI Taxonomy" id="2987525"/>
    <lineage>
        <taxon>Bacteria</taxon>
        <taxon>Pseudomonadati</taxon>
        <taxon>Pseudomonadota</taxon>
        <taxon>Betaproteobacteria</taxon>
        <taxon>Burkholderiales</taxon>
        <taxon>Sphaerotilaceae</taxon>
        <taxon>Roseateles</taxon>
    </lineage>
</organism>
<evidence type="ECO:0000256" key="3">
    <source>
        <dbReference type="ARBA" id="ARBA00007739"/>
    </source>
</evidence>
<keyword evidence="8" id="KW-0378">Hydrolase</keyword>
<dbReference type="PANTHER" id="PTHR32282:SF15">
    <property type="entry name" value="PENICILLIN-BINDING PROTEIN 1C"/>
    <property type="match status" value="1"/>
</dbReference>
<dbReference type="Pfam" id="PF00912">
    <property type="entry name" value="Transgly"/>
    <property type="match status" value="1"/>
</dbReference>
<gene>
    <name evidence="17" type="primary">pbpC</name>
    <name evidence="17" type="ORF">PRZ03_20110</name>
</gene>
<dbReference type="InterPro" id="IPR050396">
    <property type="entry name" value="Glycosyltr_51/Transpeptidase"/>
</dbReference>
<keyword evidence="9" id="KW-0511">Multifunctional enzyme</keyword>
<evidence type="ECO:0000259" key="16">
    <source>
        <dbReference type="Pfam" id="PF06832"/>
    </source>
</evidence>
<evidence type="ECO:0000256" key="12">
    <source>
        <dbReference type="SAM" id="MobiDB-lite"/>
    </source>
</evidence>
<evidence type="ECO:0000256" key="11">
    <source>
        <dbReference type="ARBA" id="ARBA00049902"/>
    </source>
</evidence>
<feature type="compositionally biased region" description="Polar residues" evidence="12">
    <location>
        <begin position="469"/>
        <end position="479"/>
    </location>
</feature>